<comment type="subcellular location">
    <subcellularLocation>
        <location evidence="1">Nucleus</location>
    </subcellularLocation>
</comment>
<sequence length="1004" mass="112330">MIRPPQELLTLFYGLSELDEKKRQKSISEVVRKFETDKTHLGYCIERLVGGISSNRAASRIGYSTALSLILQNLDVSEWTLDRIFGIADTKMDLKDRSAGYTHAIGHHLLAVALWNSGLYNKSVNSITSREITLMHHFPLLAASVLAFFVDISQKVSAKEFKEHILAPLRQYLESALTTSTPEYIAFALQLRQKFSNQLRDNFPFIQSDGSVNFSQEHCQLLFAALKKCDRAYSRVFISHLISSARESEQFDLVYKEVIEKWTTNGDENKVLERIFDVAALCLQNSTNCLDIMTVFSEELLKRLKNVMHARKDPQKRIVQEKAKSLCKEMISLIGRSENKDQLLKVLKHLDDLGNVDQICSVRITTEIILQLPVNLFGKFVTKLPDQPEWSLRRMTSIFGKLPIQSQAKLLATLATVTPTQTIQSTVCQVLDTLFYVMVRPGESVQLHLSEENVKMLTKIVSGDDQEQAEIVQSAREIFEKTPYKDSLLVLWLYLKLWAKVSTSQEDKQQYEDEASEVVEIGQKSGKDSDSLTIFLDLLLNLLGRSRKYHRTPAYFAYVHLLPHISTDQLMHIVSVMTMDDEELGGEFSDVDDEEADSEDNDGESDVDDEEGDSEGVDAELLTKLNQALGKAAVNGNSQHKGDEESGSESGSEPPDLDDEEMLAMDERLAEAFKKMAPAFAKKDKSDSQKAAAAFRSRVADLLLFTLSYKETPMKLKMSLIIPLVELAKIQLKKDSANGEGGHVKKAIELLNIVAHLKKPQTDAGKKPIKDNQLIEILDGLKQEAKGITNPELASAVAQLACFILHSSMTSQTEASPSVKQAFVNLFTEFMTQQDGSIGNELAVAAVIKYSGVFLDDLMMFGQMAFNEEYRIFRRTEAANCAACIVQSLKNMDEEVSAQHASALKKVAKMVAEYVMKAIENPQEIKPRFFATALKLVHSLGLSIADEVKPSIAKHLLPLCDKILEAEQEQGKSLRKCNAACHQICGRPQGSLVKAVIKSLREEE</sequence>
<evidence type="ECO:0000256" key="2">
    <source>
        <dbReference type="ARBA" id="ARBA00006809"/>
    </source>
</evidence>
<feature type="region of interest" description="Disordered" evidence="4">
    <location>
        <begin position="634"/>
        <end position="658"/>
    </location>
</feature>
<dbReference type="GO" id="GO:0003714">
    <property type="term" value="F:transcription corepressor activity"/>
    <property type="evidence" value="ECO:0007669"/>
    <property type="project" value="TreeGrafter"/>
</dbReference>
<protein>
    <recommendedName>
        <fullName evidence="7">DNA polymerase V</fullName>
    </recommendedName>
</protein>
<evidence type="ECO:0000256" key="4">
    <source>
        <dbReference type="SAM" id="MobiDB-lite"/>
    </source>
</evidence>
<dbReference type="STRING" id="2018661.A0A2A2KQY7"/>
<dbReference type="Pfam" id="PF04931">
    <property type="entry name" value="DNA_pol_phi"/>
    <property type="match status" value="2"/>
</dbReference>
<gene>
    <name evidence="5" type="ORF">WR25_16956</name>
</gene>
<comment type="similarity">
    <text evidence="2">Belongs to the MYBBP1A family.</text>
</comment>
<keyword evidence="3" id="KW-0539">Nucleus</keyword>
<reference evidence="5 6" key="1">
    <citation type="journal article" date="2017" name="Curr. Biol.">
        <title>Genome architecture and evolution of a unichromosomal asexual nematode.</title>
        <authorList>
            <person name="Fradin H."/>
            <person name="Zegar C."/>
            <person name="Gutwein M."/>
            <person name="Lucas J."/>
            <person name="Kovtun M."/>
            <person name="Corcoran D."/>
            <person name="Baugh L.R."/>
            <person name="Kiontke K."/>
            <person name="Gunsalus K."/>
            <person name="Fitch D.H."/>
            <person name="Piano F."/>
        </authorList>
    </citation>
    <scope>NUCLEOTIDE SEQUENCE [LARGE SCALE GENOMIC DNA]</scope>
    <source>
        <strain evidence="5">PF1309</strain>
    </source>
</reference>
<organism evidence="5 6">
    <name type="scientific">Diploscapter pachys</name>
    <dbReference type="NCBI Taxonomy" id="2018661"/>
    <lineage>
        <taxon>Eukaryota</taxon>
        <taxon>Metazoa</taxon>
        <taxon>Ecdysozoa</taxon>
        <taxon>Nematoda</taxon>
        <taxon>Chromadorea</taxon>
        <taxon>Rhabditida</taxon>
        <taxon>Rhabditina</taxon>
        <taxon>Rhabditomorpha</taxon>
        <taxon>Rhabditoidea</taxon>
        <taxon>Rhabditidae</taxon>
        <taxon>Diploscapter</taxon>
    </lineage>
</organism>
<dbReference type="InterPro" id="IPR007015">
    <property type="entry name" value="DNA_pol_V/MYBBP1A"/>
</dbReference>
<dbReference type="InterPro" id="IPR016024">
    <property type="entry name" value="ARM-type_fold"/>
</dbReference>
<evidence type="ECO:0000313" key="5">
    <source>
        <dbReference type="EMBL" id="PAV76309.1"/>
    </source>
</evidence>
<name>A0A2A2KQY7_9BILA</name>
<accession>A0A2A2KQY7</accession>
<evidence type="ECO:0000256" key="1">
    <source>
        <dbReference type="ARBA" id="ARBA00004123"/>
    </source>
</evidence>
<dbReference type="GO" id="GO:0043565">
    <property type="term" value="F:sequence-specific DNA binding"/>
    <property type="evidence" value="ECO:0007669"/>
    <property type="project" value="TreeGrafter"/>
</dbReference>
<dbReference type="GO" id="GO:0005730">
    <property type="term" value="C:nucleolus"/>
    <property type="evidence" value="ECO:0007669"/>
    <property type="project" value="InterPro"/>
</dbReference>
<dbReference type="SUPFAM" id="SSF48371">
    <property type="entry name" value="ARM repeat"/>
    <property type="match status" value="1"/>
</dbReference>
<evidence type="ECO:0008006" key="7">
    <source>
        <dbReference type="Google" id="ProtNLM"/>
    </source>
</evidence>
<evidence type="ECO:0000313" key="6">
    <source>
        <dbReference type="Proteomes" id="UP000218231"/>
    </source>
</evidence>
<feature type="region of interest" description="Disordered" evidence="4">
    <location>
        <begin position="586"/>
        <end position="615"/>
    </location>
</feature>
<dbReference type="AlphaFoldDB" id="A0A2A2KQY7"/>
<comment type="caution">
    <text evidence="5">The sequence shown here is derived from an EMBL/GenBank/DDBJ whole genome shotgun (WGS) entry which is preliminary data.</text>
</comment>
<proteinExistence type="inferred from homology"/>
<keyword evidence="6" id="KW-1185">Reference proteome</keyword>
<dbReference type="EMBL" id="LIAE01007912">
    <property type="protein sequence ID" value="PAV76309.1"/>
    <property type="molecule type" value="Genomic_DNA"/>
</dbReference>
<evidence type="ECO:0000256" key="3">
    <source>
        <dbReference type="ARBA" id="ARBA00023242"/>
    </source>
</evidence>
<dbReference type="PANTHER" id="PTHR13213:SF2">
    <property type="entry name" value="MYB-BINDING PROTEIN 1A"/>
    <property type="match status" value="1"/>
</dbReference>
<dbReference type="GO" id="GO:0003723">
    <property type="term" value="F:RNA binding"/>
    <property type="evidence" value="ECO:0007669"/>
    <property type="project" value="TreeGrafter"/>
</dbReference>
<dbReference type="PANTHER" id="PTHR13213">
    <property type="entry name" value="MYB-BINDING PROTEIN 1A FAMILY MEMBER"/>
    <property type="match status" value="1"/>
</dbReference>
<dbReference type="OrthoDB" id="342531at2759"/>
<dbReference type="Proteomes" id="UP000218231">
    <property type="component" value="Unassembled WGS sequence"/>
</dbReference>